<organism evidence="1 2">
    <name type="scientific">Flavobacterium phragmitis</name>
    <dbReference type="NCBI Taxonomy" id="739143"/>
    <lineage>
        <taxon>Bacteria</taxon>
        <taxon>Pseudomonadati</taxon>
        <taxon>Bacteroidota</taxon>
        <taxon>Flavobacteriia</taxon>
        <taxon>Flavobacteriales</taxon>
        <taxon>Flavobacteriaceae</taxon>
        <taxon>Flavobacterium</taxon>
    </lineage>
</organism>
<dbReference type="RefSeq" id="WP_091489823.1">
    <property type="nucleotide sequence ID" value="NZ_FOMH01000001.1"/>
</dbReference>
<gene>
    <name evidence="1" type="ORF">SAMN05216297_10195</name>
</gene>
<reference evidence="2" key="1">
    <citation type="submission" date="2016-10" db="EMBL/GenBank/DDBJ databases">
        <authorList>
            <person name="Varghese N."/>
            <person name="Submissions S."/>
        </authorList>
    </citation>
    <scope>NUCLEOTIDE SEQUENCE [LARGE SCALE GENOMIC DNA]</scope>
    <source>
        <strain evidence="2">CGMCC 1.10370</strain>
    </source>
</reference>
<dbReference type="AlphaFoldDB" id="A0A1I1JST5"/>
<name>A0A1I1JST5_9FLAO</name>
<dbReference type="Proteomes" id="UP000199672">
    <property type="component" value="Unassembled WGS sequence"/>
</dbReference>
<accession>A0A1I1JST5</accession>
<evidence type="ECO:0000313" key="1">
    <source>
        <dbReference type="EMBL" id="SFC51634.1"/>
    </source>
</evidence>
<sequence length="216" mass="25290">MAELYIKVQGLYSWNEGKYSVEPIDFNKLIENSERILSTDFMDVDTKSITYYSIDEISCRLGIPWELLTLFNGINKEQKFSKLFLEDMDDLTSKVISGKSEFDAFTIPELFDVNEVKIFPYWMYYYDPPIGVRVNGYNSNVPPNDEEKIDRSVFERNELSINPILLESFLNRITDRIIPLNIFSNKDKIVAFIDKALAYCEFAKIYHIRILYDSGM</sequence>
<keyword evidence="2" id="KW-1185">Reference proteome</keyword>
<dbReference type="EMBL" id="FOMH01000001">
    <property type="protein sequence ID" value="SFC51634.1"/>
    <property type="molecule type" value="Genomic_DNA"/>
</dbReference>
<dbReference type="STRING" id="739143.SAMN05216297_10195"/>
<protein>
    <submittedName>
        <fullName evidence="1">Uncharacterized protein</fullName>
    </submittedName>
</protein>
<proteinExistence type="predicted"/>
<evidence type="ECO:0000313" key="2">
    <source>
        <dbReference type="Proteomes" id="UP000199672"/>
    </source>
</evidence>